<keyword evidence="1" id="KW-0812">Transmembrane</keyword>
<evidence type="ECO:0000313" key="3">
    <source>
        <dbReference type="EMBL" id="CAI9086542.1"/>
    </source>
</evidence>
<dbReference type="EMBL" id="OX458932">
    <property type="protein sequence ID" value="CAI9086542.1"/>
    <property type="molecule type" value="Genomic_DNA"/>
</dbReference>
<evidence type="ECO:0000259" key="2">
    <source>
        <dbReference type="Pfam" id="PF03734"/>
    </source>
</evidence>
<protein>
    <submittedName>
        <fullName evidence="3">YkuD domain-containing protein</fullName>
    </submittedName>
</protein>
<dbReference type="Pfam" id="PF03734">
    <property type="entry name" value="YkuD"/>
    <property type="match status" value="1"/>
</dbReference>
<evidence type="ECO:0000313" key="4">
    <source>
        <dbReference type="Proteomes" id="UP001161497"/>
    </source>
</evidence>
<keyword evidence="1" id="KW-1133">Transmembrane helix</keyword>
<evidence type="ECO:0000256" key="1">
    <source>
        <dbReference type="SAM" id="Phobius"/>
    </source>
</evidence>
<dbReference type="InterPro" id="IPR005490">
    <property type="entry name" value="LD_TPept_cat_dom"/>
</dbReference>
<accession>A0ABM9IFS8</accession>
<dbReference type="RefSeq" id="WP_009058250.1">
    <property type="nucleotide sequence ID" value="NZ_LXJS01000021.1"/>
</dbReference>
<feature type="transmembrane region" description="Helical" evidence="1">
    <location>
        <begin position="12"/>
        <end position="30"/>
    </location>
</feature>
<proteinExistence type="predicted"/>
<keyword evidence="4" id="KW-1185">Reference proteome</keyword>
<feature type="domain" description="L,D-TPase catalytic" evidence="2">
    <location>
        <begin position="99"/>
        <end position="237"/>
    </location>
</feature>
<dbReference type="PANTHER" id="PTHR38589:SF1">
    <property type="entry name" value="BLR0621 PROTEIN"/>
    <property type="match status" value="1"/>
</dbReference>
<gene>
    <name evidence="3" type="ORF">MFUM_2232</name>
</gene>
<name>A0ABM9IFS8_9BACT</name>
<dbReference type="Proteomes" id="UP001161497">
    <property type="component" value="Chromosome"/>
</dbReference>
<reference evidence="3" key="1">
    <citation type="submission" date="2023-03" db="EMBL/GenBank/DDBJ databases">
        <authorList>
            <person name="Cremers G."/>
            <person name="Picone N."/>
        </authorList>
    </citation>
    <scope>NUCLEOTIDE SEQUENCE</scope>
    <source>
        <strain evidence="3">Sample_alias</strain>
    </source>
</reference>
<sequence>MTARPNKTLFVSLFICLLLVLFSLFLLYFIDKIERMFPKKFPKQQKITVVVPTPTSCEGYMRFFERIGDGGQWTPESDFIPILIGKNGLSWGRGLHDAQVGEQKKEGDGKTPAGIFNLGLIMGVAEELPLGASWPLYHKKSPLDAWIEDPTLSHYNHLVTISEASSPPIWFEKQRLRIEDPHLEWMVFIEHNYPDAIPGFGSAVFLHERYGEHTPTSGCVAMEKERLIELIRWISYNAKPKIVILSIPDYTRLQIPWDLPPLYQAYPEAFLIVNQNKP</sequence>
<dbReference type="PANTHER" id="PTHR38589">
    <property type="entry name" value="BLR0621 PROTEIN"/>
    <property type="match status" value="1"/>
</dbReference>
<keyword evidence="1" id="KW-0472">Membrane</keyword>
<organism evidence="3 4">
    <name type="scientific">Candidatus Methylacidiphilum fumarolicum</name>
    <dbReference type="NCBI Taxonomy" id="591154"/>
    <lineage>
        <taxon>Bacteria</taxon>
        <taxon>Pseudomonadati</taxon>
        <taxon>Verrucomicrobiota</taxon>
        <taxon>Methylacidiphilae</taxon>
        <taxon>Methylacidiphilales</taxon>
        <taxon>Methylacidiphilaceae</taxon>
        <taxon>Methylacidiphilum (ex Ratnadevi et al. 2023)</taxon>
    </lineage>
</organism>